<gene>
    <name evidence="3" type="ORF">GCM10007925_12480</name>
</gene>
<organism evidence="3 4">
    <name type="scientific">Sphingomonas astaxanthinifaciens DSM 22298</name>
    <dbReference type="NCBI Taxonomy" id="1123267"/>
    <lineage>
        <taxon>Bacteria</taxon>
        <taxon>Pseudomonadati</taxon>
        <taxon>Pseudomonadota</taxon>
        <taxon>Alphaproteobacteria</taxon>
        <taxon>Sphingomonadales</taxon>
        <taxon>Sphingomonadaceae</taxon>
        <taxon>Sphingomonas</taxon>
    </lineage>
</organism>
<feature type="compositionally biased region" description="Pro residues" evidence="1">
    <location>
        <begin position="18"/>
        <end position="30"/>
    </location>
</feature>
<accession>A0ABQ5Z7V9</accession>
<dbReference type="Proteomes" id="UP001156703">
    <property type="component" value="Unassembled WGS sequence"/>
</dbReference>
<feature type="region of interest" description="Disordered" evidence="1">
    <location>
        <begin position="16"/>
        <end position="36"/>
    </location>
</feature>
<keyword evidence="2" id="KW-0732">Signal</keyword>
<keyword evidence="4" id="KW-1185">Reference proteome</keyword>
<comment type="caution">
    <text evidence="3">The sequence shown here is derived from an EMBL/GenBank/DDBJ whole genome shotgun (WGS) entry which is preliminary data.</text>
</comment>
<dbReference type="EMBL" id="BSOO01000010">
    <property type="protein sequence ID" value="GLR47536.1"/>
    <property type="molecule type" value="Genomic_DNA"/>
</dbReference>
<dbReference type="PROSITE" id="PS51257">
    <property type="entry name" value="PROKAR_LIPOPROTEIN"/>
    <property type="match status" value="1"/>
</dbReference>
<evidence type="ECO:0000313" key="4">
    <source>
        <dbReference type="Proteomes" id="UP001156703"/>
    </source>
</evidence>
<dbReference type="RefSeq" id="WP_029941832.1">
    <property type="nucleotide sequence ID" value="NZ_BSOO01000010.1"/>
</dbReference>
<evidence type="ECO:0008006" key="5">
    <source>
        <dbReference type="Google" id="ProtNLM"/>
    </source>
</evidence>
<evidence type="ECO:0000256" key="2">
    <source>
        <dbReference type="SAM" id="SignalP"/>
    </source>
</evidence>
<feature type="chain" id="PRO_5047325540" description="Lipoprotein" evidence="2">
    <location>
        <begin position="20"/>
        <end position="118"/>
    </location>
</feature>
<proteinExistence type="predicted"/>
<feature type="signal peptide" evidence="2">
    <location>
        <begin position="1"/>
        <end position="19"/>
    </location>
</feature>
<name>A0ABQ5Z7V9_9SPHN</name>
<sequence length="118" mass="12358">MRRLLPVSALLLAACASTPPPTPTPKPTPKPVEVRSGISGLSQPELVQRFGVPAFQVREGPGLKLQWQNATCVLDAYLYPPTSGSGVATVLHADARRPGSGDPLPVEGCITSLAPPRL</sequence>
<evidence type="ECO:0000256" key="1">
    <source>
        <dbReference type="SAM" id="MobiDB-lite"/>
    </source>
</evidence>
<protein>
    <recommendedName>
        <fullName evidence="5">Lipoprotein</fullName>
    </recommendedName>
</protein>
<evidence type="ECO:0000313" key="3">
    <source>
        <dbReference type="EMBL" id="GLR47536.1"/>
    </source>
</evidence>
<reference evidence="4" key="1">
    <citation type="journal article" date="2019" name="Int. J. Syst. Evol. Microbiol.">
        <title>The Global Catalogue of Microorganisms (GCM) 10K type strain sequencing project: providing services to taxonomists for standard genome sequencing and annotation.</title>
        <authorList>
            <consortium name="The Broad Institute Genomics Platform"/>
            <consortium name="The Broad Institute Genome Sequencing Center for Infectious Disease"/>
            <person name="Wu L."/>
            <person name="Ma J."/>
        </authorList>
    </citation>
    <scope>NUCLEOTIDE SEQUENCE [LARGE SCALE GENOMIC DNA]</scope>
    <source>
        <strain evidence="4">NBRC 102146</strain>
    </source>
</reference>